<name>A0A8J2YUD2_9PROT</name>
<dbReference type="PANTHER" id="PTHR43791:SF36">
    <property type="entry name" value="TRANSPORTER, PUTATIVE (AFU_ORTHOLOGUE AFUA_6G08340)-RELATED"/>
    <property type="match status" value="1"/>
</dbReference>
<feature type="transmembrane region" description="Helical" evidence="6">
    <location>
        <begin position="107"/>
        <end position="128"/>
    </location>
</feature>
<proteinExistence type="predicted"/>
<feature type="transmembrane region" description="Helical" evidence="6">
    <location>
        <begin position="140"/>
        <end position="162"/>
    </location>
</feature>
<feature type="transmembrane region" description="Helical" evidence="6">
    <location>
        <begin position="240"/>
        <end position="261"/>
    </location>
</feature>
<dbReference type="InterPro" id="IPR011701">
    <property type="entry name" value="MFS"/>
</dbReference>
<feature type="transmembrane region" description="Helical" evidence="6">
    <location>
        <begin position="273"/>
        <end position="294"/>
    </location>
</feature>
<reference evidence="8" key="2">
    <citation type="submission" date="2020-09" db="EMBL/GenBank/DDBJ databases">
        <authorList>
            <person name="Sun Q."/>
            <person name="Zhou Y."/>
        </authorList>
    </citation>
    <scope>NUCLEOTIDE SEQUENCE</scope>
    <source>
        <strain evidence="8">CGMCC 1.15725</strain>
    </source>
</reference>
<dbReference type="Proteomes" id="UP000646365">
    <property type="component" value="Unassembled WGS sequence"/>
</dbReference>
<comment type="subcellular location">
    <subcellularLocation>
        <location evidence="1">Membrane</location>
        <topology evidence="1">Multi-pass membrane protein</topology>
    </subcellularLocation>
</comment>
<comment type="caution">
    <text evidence="8">The sequence shown here is derived from an EMBL/GenBank/DDBJ whole genome shotgun (WGS) entry which is preliminary data.</text>
</comment>
<evidence type="ECO:0000256" key="4">
    <source>
        <dbReference type="ARBA" id="ARBA00022989"/>
    </source>
</evidence>
<dbReference type="EMBL" id="BMJQ01000006">
    <property type="protein sequence ID" value="GGF19710.1"/>
    <property type="molecule type" value="Genomic_DNA"/>
</dbReference>
<dbReference type="Gene3D" id="1.20.1250.20">
    <property type="entry name" value="MFS general substrate transporter like domains"/>
    <property type="match status" value="2"/>
</dbReference>
<feature type="transmembrane region" description="Helical" evidence="6">
    <location>
        <begin position="50"/>
        <end position="70"/>
    </location>
</feature>
<evidence type="ECO:0000313" key="8">
    <source>
        <dbReference type="EMBL" id="GGF19710.1"/>
    </source>
</evidence>
<dbReference type="GO" id="GO:0016020">
    <property type="term" value="C:membrane"/>
    <property type="evidence" value="ECO:0007669"/>
    <property type="project" value="UniProtKB-SubCell"/>
</dbReference>
<feature type="domain" description="Major facilitator superfamily (MFS) profile" evidence="7">
    <location>
        <begin position="16"/>
        <end position="418"/>
    </location>
</feature>
<dbReference type="RefSeq" id="WP_189046522.1">
    <property type="nucleotide sequence ID" value="NZ_BMJQ01000006.1"/>
</dbReference>
<gene>
    <name evidence="8" type="ORF">GCM10011611_27120</name>
</gene>
<dbReference type="AlphaFoldDB" id="A0A8J2YUD2"/>
<evidence type="ECO:0000256" key="3">
    <source>
        <dbReference type="ARBA" id="ARBA00022692"/>
    </source>
</evidence>
<keyword evidence="2" id="KW-0813">Transport</keyword>
<feature type="transmembrane region" description="Helical" evidence="6">
    <location>
        <begin position="394"/>
        <end position="414"/>
    </location>
</feature>
<keyword evidence="3 6" id="KW-0812">Transmembrane</keyword>
<dbReference type="Pfam" id="PF07690">
    <property type="entry name" value="MFS_1"/>
    <property type="match status" value="1"/>
</dbReference>
<feature type="transmembrane region" description="Helical" evidence="6">
    <location>
        <begin position="306"/>
        <end position="325"/>
    </location>
</feature>
<feature type="transmembrane region" description="Helical" evidence="6">
    <location>
        <begin position="82"/>
        <end position="101"/>
    </location>
</feature>
<dbReference type="SUPFAM" id="SSF103473">
    <property type="entry name" value="MFS general substrate transporter"/>
    <property type="match status" value="1"/>
</dbReference>
<feature type="transmembrane region" description="Helical" evidence="6">
    <location>
        <begin position="331"/>
        <end position="349"/>
    </location>
</feature>
<evidence type="ECO:0000259" key="7">
    <source>
        <dbReference type="PROSITE" id="PS50850"/>
    </source>
</evidence>
<keyword evidence="4 6" id="KW-1133">Transmembrane helix</keyword>
<feature type="transmembrane region" description="Helical" evidence="6">
    <location>
        <begin position="174"/>
        <end position="196"/>
    </location>
</feature>
<reference evidence="8" key="1">
    <citation type="journal article" date="2014" name="Int. J. Syst. Evol. Microbiol.">
        <title>Complete genome sequence of Corynebacterium casei LMG S-19264T (=DSM 44701T), isolated from a smear-ripened cheese.</title>
        <authorList>
            <consortium name="US DOE Joint Genome Institute (JGI-PGF)"/>
            <person name="Walter F."/>
            <person name="Albersmeier A."/>
            <person name="Kalinowski J."/>
            <person name="Ruckert C."/>
        </authorList>
    </citation>
    <scope>NUCLEOTIDE SEQUENCE</scope>
    <source>
        <strain evidence="8">CGMCC 1.15725</strain>
    </source>
</reference>
<evidence type="ECO:0000256" key="5">
    <source>
        <dbReference type="ARBA" id="ARBA00023136"/>
    </source>
</evidence>
<dbReference type="PANTHER" id="PTHR43791">
    <property type="entry name" value="PERMEASE-RELATED"/>
    <property type="match status" value="1"/>
</dbReference>
<protein>
    <recommendedName>
        <fullName evidence="7">Major facilitator superfamily (MFS) profile domain-containing protein</fullName>
    </recommendedName>
</protein>
<dbReference type="PROSITE" id="PS50850">
    <property type="entry name" value="MFS"/>
    <property type="match status" value="1"/>
</dbReference>
<keyword evidence="5 6" id="KW-0472">Membrane</keyword>
<dbReference type="CDD" id="cd17319">
    <property type="entry name" value="MFS_ExuT_GudP_like"/>
    <property type="match status" value="1"/>
</dbReference>
<sequence length="429" mass="46428">MNEQEDRAVKKAAWHLLPLLILLYLVAYIDRQNVSFAKLQMLGSLGMSEVAYGLGASLFFIGYLIFEIPSNMALHRFGARRWIARIMLTWGLVTLALAWTSSATMFYVLRFLLGAAEAGLYPGVLYYMTLWFPERYRVQVVGYFTLGSSLGNMVGALINGVLLDMDGMLGLEGWRWVFLVTGIVPVALTFVTWKLLPDGPRDAKFLDQSEQAAILLAVQRDQPRAPRHGNPLAVLTQGRIFVLAFFYMMVSTSIYGISYWLPTVVKGFGVSSTVNGLLNMIPWALTSLMLLWLPGRLRTPSQTLRCVGVAVVVGVLCFVVSTVAAAPALRLAALALGGPCLYIMLPCFWSVPPRLLSGAQAAAGIAAINSLGNIGGFVGQNIMPWVKEATGSTAAPMLVPAVCLVVLGLGAFIASRQPGLASPPALAPR</sequence>
<evidence type="ECO:0000256" key="1">
    <source>
        <dbReference type="ARBA" id="ARBA00004141"/>
    </source>
</evidence>
<dbReference type="FunFam" id="1.20.1250.20:FF:000018">
    <property type="entry name" value="MFS transporter permease"/>
    <property type="match status" value="1"/>
</dbReference>
<feature type="transmembrane region" description="Helical" evidence="6">
    <location>
        <begin position="361"/>
        <end position="382"/>
    </location>
</feature>
<feature type="transmembrane region" description="Helical" evidence="6">
    <location>
        <begin position="12"/>
        <end position="30"/>
    </location>
</feature>
<evidence type="ECO:0000313" key="9">
    <source>
        <dbReference type="Proteomes" id="UP000646365"/>
    </source>
</evidence>
<dbReference type="InterPro" id="IPR020846">
    <property type="entry name" value="MFS_dom"/>
</dbReference>
<dbReference type="GO" id="GO:0022857">
    <property type="term" value="F:transmembrane transporter activity"/>
    <property type="evidence" value="ECO:0007669"/>
    <property type="project" value="InterPro"/>
</dbReference>
<keyword evidence="9" id="KW-1185">Reference proteome</keyword>
<organism evidence="8 9">
    <name type="scientific">Aliidongia dinghuensis</name>
    <dbReference type="NCBI Taxonomy" id="1867774"/>
    <lineage>
        <taxon>Bacteria</taxon>
        <taxon>Pseudomonadati</taxon>
        <taxon>Pseudomonadota</taxon>
        <taxon>Alphaproteobacteria</taxon>
        <taxon>Rhodospirillales</taxon>
        <taxon>Dongiaceae</taxon>
        <taxon>Aliidongia</taxon>
    </lineage>
</organism>
<evidence type="ECO:0000256" key="6">
    <source>
        <dbReference type="SAM" id="Phobius"/>
    </source>
</evidence>
<evidence type="ECO:0000256" key="2">
    <source>
        <dbReference type="ARBA" id="ARBA00022448"/>
    </source>
</evidence>
<accession>A0A8J2YUD2</accession>
<dbReference type="InterPro" id="IPR036259">
    <property type="entry name" value="MFS_trans_sf"/>
</dbReference>